<keyword evidence="2" id="KW-1185">Reference proteome</keyword>
<name>A0A4Y2QFH8_ARAVE</name>
<dbReference type="Proteomes" id="UP000499080">
    <property type="component" value="Unassembled WGS sequence"/>
</dbReference>
<comment type="caution">
    <text evidence="1">The sequence shown here is derived from an EMBL/GenBank/DDBJ whole genome shotgun (WGS) entry which is preliminary data.</text>
</comment>
<dbReference type="AlphaFoldDB" id="A0A4Y2QFH8"/>
<protein>
    <recommendedName>
        <fullName evidence="3">DUF4371 domain-containing protein</fullName>
    </recommendedName>
</protein>
<dbReference type="OrthoDB" id="6783070at2759"/>
<accession>A0A4Y2QFH8</accession>
<dbReference type="EMBL" id="BGPR01137995">
    <property type="protein sequence ID" value="GBN61166.1"/>
    <property type="molecule type" value="Genomic_DNA"/>
</dbReference>
<sequence length="84" mass="9693">MDISPRAFYAPYTTHSLNLVLIDAAQSCLETVEFFGILQQIYNFLVSSTHCWKVLKKRAPTIMANPLSQTRWESHIDAVTPFRY</sequence>
<evidence type="ECO:0008006" key="3">
    <source>
        <dbReference type="Google" id="ProtNLM"/>
    </source>
</evidence>
<organism evidence="1 2">
    <name type="scientific">Araneus ventricosus</name>
    <name type="common">Orbweaver spider</name>
    <name type="synonym">Epeira ventricosa</name>
    <dbReference type="NCBI Taxonomy" id="182803"/>
    <lineage>
        <taxon>Eukaryota</taxon>
        <taxon>Metazoa</taxon>
        <taxon>Ecdysozoa</taxon>
        <taxon>Arthropoda</taxon>
        <taxon>Chelicerata</taxon>
        <taxon>Arachnida</taxon>
        <taxon>Araneae</taxon>
        <taxon>Araneomorphae</taxon>
        <taxon>Entelegynae</taxon>
        <taxon>Araneoidea</taxon>
        <taxon>Araneidae</taxon>
        <taxon>Araneus</taxon>
    </lineage>
</organism>
<gene>
    <name evidence="1" type="ORF">AVEN_183761_1</name>
</gene>
<reference evidence="1 2" key="1">
    <citation type="journal article" date="2019" name="Sci. Rep.">
        <title>Orb-weaving spider Araneus ventricosus genome elucidates the spidroin gene catalogue.</title>
        <authorList>
            <person name="Kono N."/>
            <person name="Nakamura H."/>
            <person name="Ohtoshi R."/>
            <person name="Moran D.A.P."/>
            <person name="Shinohara A."/>
            <person name="Yoshida Y."/>
            <person name="Fujiwara M."/>
            <person name="Mori M."/>
            <person name="Tomita M."/>
            <person name="Arakawa K."/>
        </authorList>
    </citation>
    <scope>NUCLEOTIDE SEQUENCE [LARGE SCALE GENOMIC DNA]</scope>
</reference>
<evidence type="ECO:0000313" key="1">
    <source>
        <dbReference type="EMBL" id="GBN61166.1"/>
    </source>
</evidence>
<proteinExistence type="predicted"/>
<evidence type="ECO:0000313" key="2">
    <source>
        <dbReference type="Proteomes" id="UP000499080"/>
    </source>
</evidence>